<feature type="transmembrane region" description="Helical" evidence="1">
    <location>
        <begin position="66"/>
        <end position="84"/>
    </location>
</feature>
<keyword evidence="1" id="KW-0812">Transmembrane</keyword>
<evidence type="ECO:0008006" key="4">
    <source>
        <dbReference type="Google" id="ProtNLM"/>
    </source>
</evidence>
<name>A0ABS8GQT2_9FLAO</name>
<dbReference type="Proteomes" id="UP001197770">
    <property type="component" value="Unassembled WGS sequence"/>
</dbReference>
<protein>
    <recommendedName>
        <fullName evidence="4">Interferon-induced transmembrane protein</fullName>
    </recommendedName>
</protein>
<keyword evidence="1" id="KW-1133">Transmembrane helix</keyword>
<feature type="transmembrane region" description="Helical" evidence="1">
    <location>
        <begin position="12"/>
        <end position="39"/>
    </location>
</feature>
<comment type="caution">
    <text evidence="2">The sequence shown here is derived from an EMBL/GenBank/DDBJ whole genome shotgun (WGS) entry which is preliminary data.</text>
</comment>
<organism evidence="2 3">
    <name type="scientific">Leeuwenhoekiella parthenopeia</name>
    <dbReference type="NCBI Taxonomy" id="2890320"/>
    <lineage>
        <taxon>Bacteria</taxon>
        <taxon>Pseudomonadati</taxon>
        <taxon>Bacteroidota</taxon>
        <taxon>Flavobacteriia</taxon>
        <taxon>Flavobacteriales</taxon>
        <taxon>Flavobacteriaceae</taxon>
        <taxon>Leeuwenhoekiella</taxon>
    </lineage>
</organism>
<proteinExistence type="predicted"/>
<reference evidence="2 3" key="1">
    <citation type="submission" date="2021-11" db="EMBL/GenBank/DDBJ databases">
        <title>Seasonal and diel survey of microbial diversity of the Tyrrhenian coast.</title>
        <authorList>
            <person name="Gattoni G."/>
            <person name="Corral P."/>
        </authorList>
    </citation>
    <scope>NUCLEOTIDE SEQUENCE [LARGE SCALE GENOMIC DNA]</scope>
    <source>
        <strain evidence="2 3">Mr9</strain>
    </source>
</reference>
<gene>
    <name evidence="2" type="ORF">LLW17_06425</name>
</gene>
<accession>A0ABS8GQT2</accession>
<keyword evidence="3" id="KW-1185">Reference proteome</keyword>
<dbReference type="EMBL" id="JAJGMW010000006">
    <property type="protein sequence ID" value="MCC4212346.1"/>
    <property type="molecule type" value="Genomic_DNA"/>
</dbReference>
<evidence type="ECO:0000256" key="1">
    <source>
        <dbReference type="SAM" id="Phobius"/>
    </source>
</evidence>
<evidence type="ECO:0000313" key="3">
    <source>
        <dbReference type="Proteomes" id="UP001197770"/>
    </source>
</evidence>
<dbReference type="NCBIfam" id="NF040945">
    <property type="entry name" value="CCC_membrane"/>
    <property type="match status" value="1"/>
</dbReference>
<sequence length="111" mass="12600">MEQQRLNTTLVYVLAILALLCCCFGGSGFILAGIAFYIAHTKLKEAKIYPENYDLQNVKAMNTAKTIALIILIINILYLIYTIYKISTIGWETIWEDAMRQAEEMQASQQS</sequence>
<keyword evidence="1" id="KW-0472">Membrane</keyword>
<evidence type="ECO:0000313" key="2">
    <source>
        <dbReference type="EMBL" id="MCC4212346.1"/>
    </source>
</evidence>
<dbReference type="RefSeq" id="WP_228229436.1">
    <property type="nucleotide sequence ID" value="NZ_JAJGMW010000006.1"/>
</dbReference>